<sequence>MDTSDCYRNCQPSVGTGERRIFQSLHDNPYRVNKRRVNAYPNNVFWSNLPHEMSSSINYNDYYSAYSEPLSWGSPSNIINKPQFPSQNGNKIFPSPEMESALQKLMVDFNLAIDHKWNTFTEVDATLFQQDLLKLSNVVRSEFYRESEKLRKNGQNEPTARYDHAIREALENLVSHSQGERWYQRLRKNVGAATFRHIVNILIEFCINAFPINEDQEFEDEVESQQPSEALNEKLVNTAEKYLTSFDIALASRIKPYVMQLNEQDKKEFLSDIDELNEAVEDEILTELMSKASDGDLSAAYGQISQDVVNKVVLRYQDKPWFGRIMDFAGNEVVDTLRGLPKPKSDD</sequence>
<protein>
    <submittedName>
        <fullName evidence="1">Uncharacterized protein</fullName>
    </submittedName>
</protein>
<keyword evidence="2" id="KW-1185">Reference proteome</keyword>
<reference evidence="1 2" key="1">
    <citation type="submission" date="2024-08" db="EMBL/GenBank/DDBJ databases">
        <authorList>
            <person name="Cucini C."/>
            <person name="Frati F."/>
        </authorList>
    </citation>
    <scope>NUCLEOTIDE SEQUENCE [LARGE SCALE GENOMIC DNA]</scope>
</reference>
<evidence type="ECO:0000313" key="2">
    <source>
        <dbReference type="Proteomes" id="UP001642540"/>
    </source>
</evidence>
<organism evidence="1 2">
    <name type="scientific">Orchesella dallaii</name>
    <dbReference type="NCBI Taxonomy" id="48710"/>
    <lineage>
        <taxon>Eukaryota</taxon>
        <taxon>Metazoa</taxon>
        <taxon>Ecdysozoa</taxon>
        <taxon>Arthropoda</taxon>
        <taxon>Hexapoda</taxon>
        <taxon>Collembola</taxon>
        <taxon>Entomobryomorpha</taxon>
        <taxon>Entomobryoidea</taxon>
        <taxon>Orchesellidae</taxon>
        <taxon>Orchesellinae</taxon>
        <taxon>Orchesella</taxon>
    </lineage>
</organism>
<proteinExistence type="predicted"/>
<name>A0ABP1R225_9HEXA</name>
<dbReference type="EMBL" id="CAXLJM020000049">
    <property type="protein sequence ID" value="CAL8113992.1"/>
    <property type="molecule type" value="Genomic_DNA"/>
</dbReference>
<accession>A0ABP1R225</accession>
<gene>
    <name evidence="1" type="ORF">ODALV1_LOCUS16265</name>
</gene>
<dbReference type="Proteomes" id="UP001642540">
    <property type="component" value="Unassembled WGS sequence"/>
</dbReference>
<comment type="caution">
    <text evidence="1">The sequence shown here is derived from an EMBL/GenBank/DDBJ whole genome shotgun (WGS) entry which is preliminary data.</text>
</comment>
<evidence type="ECO:0000313" key="1">
    <source>
        <dbReference type="EMBL" id="CAL8113992.1"/>
    </source>
</evidence>